<gene>
    <name evidence="15 18" type="primary">trpE</name>
    <name evidence="18" type="ORF">GCM10025759_08390</name>
</gene>
<protein>
    <recommendedName>
        <fullName evidence="6 15">Anthranilate synthase component 1</fullName>
        <ecNumber evidence="5 15">4.1.3.27</ecNumber>
    </recommendedName>
</protein>
<evidence type="ECO:0000256" key="10">
    <source>
        <dbReference type="ARBA" id="ARBA00022842"/>
    </source>
</evidence>
<keyword evidence="11 15" id="KW-0057">Aromatic amino acid biosynthesis</keyword>
<keyword evidence="19" id="KW-1185">Reference proteome</keyword>
<evidence type="ECO:0000313" key="18">
    <source>
        <dbReference type="EMBL" id="GAA5070406.1"/>
    </source>
</evidence>
<keyword evidence="12 15" id="KW-0456">Lyase</keyword>
<evidence type="ECO:0000259" key="17">
    <source>
        <dbReference type="Pfam" id="PF04715"/>
    </source>
</evidence>
<feature type="domain" description="Chorismate-utilising enzyme C-terminal" evidence="16">
    <location>
        <begin position="222"/>
        <end position="480"/>
    </location>
</feature>
<dbReference type="PRINTS" id="PR00095">
    <property type="entry name" value="ANTSNTHASEI"/>
</dbReference>
<evidence type="ECO:0000313" key="19">
    <source>
        <dbReference type="Proteomes" id="UP001501083"/>
    </source>
</evidence>
<dbReference type="PANTHER" id="PTHR11236">
    <property type="entry name" value="AMINOBENZOATE/ANTHRANILATE SYNTHASE"/>
    <property type="match status" value="1"/>
</dbReference>
<evidence type="ECO:0000256" key="1">
    <source>
        <dbReference type="ARBA" id="ARBA00001946"/>
    </source>
</evidence>
<dbReference type="PANTHER" id="PTHR11236:SF48">
    <property type="entry name" value="ISOCHORISMATE SYNTHASE MENF"/>
    <property type="match status" value="1"/>
</dbReference>
<comment type="pathway">
    <text evidence="2 15">Amino-acid biosynthesis; L-tryptophan biosynthesis; L-tryptophan from chorismate: step 1/5.</text>
</comment>
<name>A0ABP9L7R8_9GAMM</name>
<dbReference type="Pfam" id="PF00425">
    <property type="entry name" value="Chorismate_bind"/>
    <property type="match status" value="1"/>
</dbReference>
<reference evidence="19" key="1">
    <citation type="journal article" date="2019" name="Int. J. Syst. Evol. Microbiol.">
        <title>The Global Catalogue of Microorganisms (GCM) 10K type strain sequencing project: providing services to taxonomists for standard genome sequencing and annotation.</title>
        <authorList>
            <consortium name="The Broad Institute Genomics Platform"/>
            <consortium name="The Broad Institute Genome Sequencing Center for Infectious Disease"/>
            <person name="Wu L."/>
            <person name="Ma J."/>
        </authorList>
    </citation>
    <scope>NUCLEOTIDE SEQUENCE [LARGE SCALE GENOMIC DNA]</scope>
    <source>
        <strain evidence="19">JCM 19212</strain>
    </source>
</reference>
<dbReference type="EMBL" id="BAABKY010000001">
    <property type="protein sequence ID" value="GAA5070406.1"/>
    <property type="molecule type" value="Genomic_DNA"/>
</dbReference>
<evidence type="ECO:0000256" key="11">
    <source>
        <dbReference type="ARBA" id="ARBA00023141"/>
    </source>
</evidence>
<dbReference type="Pfam" id="PF04715">
    <property type="entry name" value="Anth_synt_I_N"/>
    <property type="match status" value="1"/>
</dbReference>
<organism evidence="18 19">
    <name type="scientific">Lysobacter panacisoli</name>
    <dbReference type="NCBI Taxonomy" id="1255263"/>
    <lineage>
        <taxon>Bacteria</taxon>
        <taxon>Pseudomonadati</taxon>
        <taxon>Pseudomonadota</taxon>
        <taxon>Gammaproteobacteria</taxon>
        <taxon>Lysobacterales</taxon>
        <taxon>Lysobacteraceae</taxon>
        <taxon>Lysobacter</taxon>
    </lineage>
</organism>
<sequence>MSPEQFQSQAADGHTLVPVVREVPSDLDTPLSVYLKLADGPHTYLFESVEGGERFGRYSIIGLPARRVYAFAGHTLFVTEDGELVESRLVEDPFAEVERLRTAHSVPQIPGLPGFTGGLVGWFGFECIQYIEPRLAGGDKPDELGTPDILLMQSDELAVFDNLKGRLYLIVHADPSEPRALARANRRLDELVHRLRQGGPGYPETLEGRVLDEADFVSGFTREGFIDAVEKSKEYIRAGDIFQVVLSQRLSVPFKARPVDVYRALRALNPSPYMYYLDVGGTQVVGSSPEILVRLQDGIVTVRPIAGTRPRGETPEQDAALEAELLADPKERAEHLMLIDLGRNDVGRVSQAGSVEVGEQFVIERYSHVMHIVSEVTGTLKPDLSYADVLRATFPAGTVSGAPKIRALEVIRELEPIRRNVYAGSIGYIGWGEEGRSGDADTAIAIRTAVIQDGRLYVQAGAGIVYDSDPAMEWEETMNKGRALFRAVAQAAKGL</sequence>
<dbReference type="SUPFAM" id="SSF56322">
    <property type="entry name" value="ADC synthase"/>
    <property type="match status" value="1"/>
</dbReference>
<comment type="similarity">
    <text evidence="3 15">Belongs to the anthranilate synthase component I family.</text>
</comment>
<dbReference type="Proteomes" id="UP001501083">
    <property type="component" value="Unassembled WGS sequence"/>
</dbReference>
<dbReference type="InterPro" id="IPR006805">
    <property type="entry name" value="Anth_synth_I_N"/>
</dbReference>
<keyword evidence="9 15" id="KW-0822">Tryptophan biosynthesis</keyword>
<evidence type="ECO:0000256" key="13">
    <source>
        <dbReference type="ARBA" id="ARBA00025634"/>
    </source>
</evidence>
<evidence type="ECO:0000256" key="2">
    <source>
        <dbReference type="ARBA" id="ARBA00004873"/>
    </source>
</evidence>
<proteinExistence type="inferred from homology"/>
<dbReference type="EC" id="4.1.3.27" evidence="5 15"/>
<feature type="domain" description="Anthranilate synthase component I N-terminal" evidence="17">
    <location>
        <begin position="26"/>
        <end position="169"/>
    </location>
</feature>
<evidence type="ECO:0000256" key="14">
    <source>
        <dbReference type="ARBA" id="ARBA00047683"/>
    </source>
</evidence>
<comment type="caution">
    <text evidence="18">The sequence shown here is derived from an EMBL/GenBank/DDBJ whole genome shotgun (WGS) entry which is preliminary data.</text>
</comment>
<keyword evidence="10 15" id="KW-0460">Magnesium</keyword>
<evidence type="ECO:0000256" key="4">
    <source>
        <dbReference type="ARBA" id="ARBA00011575"/>
    </source>
</evidence>
<comment type="catalytic activity">
    <reaction evidence="14 15">
        <text>chorismate + L-glutamine = anthranilate + pyruvate + L-glutamate + H(+)</text>
        <dbReference type="Rhea" id="RHEA:21732"/>
        <dbReference type="ChEBI" id="CHEBI:15361"/>
        <dbReference type="ChEBI" id="CHEBI:15378"/>
        <dbReference type="ChEBI" id="CHEBI:16567"/>
        <dbReference type="ChEBI" id="CHEBI:29748"/>
        <dbReference type="ChEBI" id="CHEBI:29985"/>
        <dbReference type="ChEBI" id="CHEBI:58359"/>
        <dbReference type="EC" id="4.1.3.27"/>
    </reaction>
</comment>
<dbReference type="Gene3D" id="3.60.120.10">
    <property type="entry name" value="Anthranilate synthase"/>
    <property type="match status" value="1"/>
</dbReference>
<comment type="cofactor">
    <cofactor evidence="1 15">
        <name>Mg(2+)</name>
        <dbReference type="ChEBI" id="CHEBI:18420"/>
    </cofactor>
</comment>
<dbReference type="InterPro" id="IPR019999">
    <property type="entry name" value="Anth_synth_I-like"/>
</dbReference>
<dbReference type="InterPro" id="IPR005801">
    <property type="entry name" value="ADC_synthase"/>
</dbReference>
<evidence type="ECO:0000256" key="3">
    <source>
        <dbReference type="ARBA" id="ARBA00009562"/>
    </source>
</evidence>
<evidence type="ECO:0000256" key="12">
    <source>
        <dbReference type="ARBA" id="ARBA00023239"/>
    </source>
</evidence>
<evidence type="ECO:0000256" key="9">
    <source>
        <dbReference type="ARBA" id="ARBA00022822"/>
    </source>
</evidence>
<comment type="function">
    <text evidence="13 15">Part of a heterotetrameric complex that catalyzes the two-step biosynthesis of anthranilate, an intermediate in the biosynthesis of L-tryptophan. In the first step, the glutamine-binding beta subunit (TrpG) of anthranilate synthase (AS) provides the glutamine amidotransferase activity which generates ammonia as a substrate that, along with chorismate, is used in the second step, catalyzed by the large alpha subunit of AS (TrpE) to produce anthranilate. In the absence of TrpG, TrpE can synthesize anthranilate directly from chorismate and high concentrations of ammonia.</text>
</comment>
<evidence type="ECO:0000256" key="6">
    <source>
        <dbReference type="ARBA" id="ARBA00020653"/>
    </source>
</evidence>
<accession>A0ABP9L7R8</accession>
<keyword evidence="7 15" id="KW-0028">Amino-acid biosynthesis</keyword>
<evidence type="ECO:0000256" key="15">
    <source>
        <dbReference type="RuleBase" id="RU364045"/>
    </source>
</evidence>
<dbReference type="NCBIfam" id="TIGR00564">
    <property type="entry name" value="trpE_most"/>
    <property type="match status" value="1"/>
</dbReference>
<keyword evidence="8 15" id="KW-0479">Metal-binding</keyword>
<evidence type="ECO:0000256" key="5">
    <source>
        <dbReference type="ARBA" id="ARBA00012266"/>
    </source>
</evidence>
<evidence type="ECO:0000256" key="8">
    <source>
        <dbReference type="ARBA" id="ARBA00022723"/>
    </source>
</evidence>
<evidence type="ECO:0000259" key="16">
    <source>
        <dbReference type="Pfam" id="PF00425"/>
    </source>
</evidence>
<comment type="subunit">
    <text evidence="4 15">Heterotetramer consisting of two non-identical subunits: a beta subunit (TrpG) and a large alpha subunit (TrpE).</text>
</comment>
<dbReference type="RefSeq" id="WP_158982664.1">
    <property type="nucleotide sequence ID" value="NZ_BAABKY010000001.1"/>
</dbReference>
<dbReference type="InterPro" id="IPR015890">
    <property type="entry name" value="Chorismate_C"/>
</dbReference>
<dbReference type="InterPro" id="IPR005256">
    <property type="entry name" value="Anth_synth_I_PabB"/>
</dbReference>
<evidence type="ECO:0000256" key="7">
    <source>
        <dbReference type="ARBA" id="ARBA00022605"/>
    </source>
</evidence>